<gene>
    <name evidence="1" type="ORF">RRG08_029470</name>
</gene>
<protein>
    <submittedName>
        <fullName evidence="1">Uncharacterized protein</fullName>
    </submittedName>
</protein>
<dbReference type="EMBL" id="JAWDGP010000082">
    <property type="protein sequence ID" value="KAK3803878.1"/>
    <property type="molecule type" value="Genomic_DNA"/>
</dbReference>
<keyword evidence="2" id="KW-1185">Reference proteome</keyword>
<evidence type="ECO:0000313" key="1">
    <source>
        <dbReference type="EMBL" id="KAK3803878.1"/>
    </source>
</evidence>
<dbReference type="AlphaFoldDB" id="A0AAE1EFY0"/>
<feature type="non-terminal residue" evidence="1">
    <location>
        <position position="102"/>
    </location>
</feature>
<sequence length="102" mass="11275">MSNTPSPTDSELLADSPRDLSELVDPQSAKTYYQTVYISPESSQDTIILPENMDLQQQFSQGITIPNPAFEQAVNTPLPPSPAVQQPLTSFQVSSFQWDDES</sequence>
<proteinExistence type="predicted"/>
<comment type="caution">
    <text evidence="1">The sequence shown here is derived from an EMBL/GenBank/DDBJ whole genome shotgun (WGS) entry which is preliminary data.</text>
</comment>
<reference evidence="1" key="1">
    <citation type="journal article" date="2023" name="G3 (Bethesda)">
        <title>A reference genome for the long-term kleptoplast-retaining sea slug Elysia crispata morphotype clarki.</title>
        <authorList>
            <person name="Eastman K.E."/>
            <person name="Pendleton A.L."/>
            <person name="Shaikh M.A."/>
            <person name="Suttiyut T."/>
            <person name="Ogas R."/>
            <person name="Tomko P."/>
            <person name="Gavelis G."/>
            <person name="Widhalm J.R."/>
            <person name="Wisecaver J.H."/>
        </authorList>
    </citation>
    <scope>NUCLEOTIDE SEQUENCE</scope>
    <source>
        <strain evidence="1">ECLA1</strain>
    </source>
</reference>
<dbReference type="Proteomes" id="UP001283361">
    <property type="component" value="Unassembled WGS sequence"/>
</dbReference>
<accession>A0AAE1EFY0</accession>
<evidence type="ECO:0000313" key="2">
    <source>
        <dbReference type="Proteomes" id="UP001283361"/>
    </source>
</evidence>
<name>A0AAE1EFY0_9GAST</name>
<organism evidence="1 2">
    <name type="scientific">Elysia crispata</name>
    <name type="common">lettuce slug</name>
    <dbReference type="NCBI Taxonomy" id="231223"/>
    <lineage>
        <taxon>Eukaryota</taxon>
        <taxon>Metazoa</taxon>
        <taxon>Spiralia</taxon>
        <taxon>Lophotrochozoa</taxon>
        <taxon>Mollusca</taxon>
        <taxon>Gastropoda</taxon>
        <taxon>Heterobranchia</taxon>
        <taxon>Euthyneura</taxon>
        <taxon>Panpulmonata</taxon>
        <taxon>Sacoglossa</taxon>
        <taxon>Placobranchoidea</taxon>
        <taxon>Plakobranchidae</taxon>
        <taxon>Elysia</taxon>
    </lineage>
</organism>